<evidence type="ECO:0000256" key="3">
    <source>
        <dbReference type="ARBA" id="ARBA00022643"/>
    </source>
</evidence>
<dbReference type="EMBL" id="SMRS01000008">
    <property type="protein sequence ID" value="KAA0873989.1"/>
    <property type="molecule type" value="Genomic_DNA"/>
</dbReference>
<dbReference type="Proteomes" id="UP000325302">
    <property type="component" value="Unassembled WGS sequence"/>
</dbReference>
<evidence type="ECO:0000256" key="5">
    <source>
        <dbReference type="ARBA" id="ARBA00023033"/>
    </source>
</evidence>
<organism evidence="6 7">
    <name type="scientific">Nitrincola tapanii</name>
    <dbReference type="NCBI Taxonomy" id="1708751"/>
    <lineage>
        <taxon>Bacteria</taxon>
        <taxon>Pseudomonadati</taxon>
        <taxon>Pseudomonadota</taxon>
        <taxon>Gammaproteobacteria</taxon>
        <taxon>Oceanospirillales</taxon>
        <taxon>Oceanospirillaceae</taxon>
        <taxon>Nitrincola</taxon>
    </lineage>
</organism>
<reference evidence="6 7" key="1">
    <citation type="submission" date="2019-03" db="EMBL/GenBank/DDBJ databases">
        <title>Nitrincola sp. nov. isolated from an Indian soda lake.</title>
        <authorList>
            <person name="Joshi A."/>
            <person name="Thite S.V."/>
            <person name="Joseph N."/>
            <person name="Dhotre D."/>
            <person name="Moorthy M."/>
            <person name="Shouche Y.S."/>
        </authorList>
    </citation>
    <scope>NUCLEOTIDE SEQUENCE [LARGE SCALE GENOMIC DNA]</scope>
    <source>
        <strain evidence="6 7">MEB193</strain>
    </source>
</reference>
<keyword evidence="2" id="KW-0285">Flavoprotein</keyword>
<sequence>MNMIKTTKLPLIVAPMFLVSSPELVIASSEQGVIGSLPAPNARTPEILDQWLAQISERLNPRQLPWLLNMIVHSTYDRFAAEIELVRKYQPSVVSTALGSPTRVMEVVKGYGGEVIADVITPAMAKKAVAAGVDGLILVVHGAGGHTGLYNPLAFIQEVREFWEGPLGVAGCVSHGRDILAMQVAGADFVVSGTRFIAASESFASADYKQMLVDSHIEDIVESKAVSGVAANWMRASLERAQIDPKAESKAQIDFSGNISSANKAWKDVWSAGQGAGSIHQVQSAAEILAGMQREYRHALAQFNQFSTEYLKHDG</sequence>
<dbReference type="GO" id="GO:0018580">
    <property type="term" value="F:nitronate monooxygenase activity"/>
    <property type="evidence" value="ECO:0007669"/>
    <property type="project" value="InterPro"/>
</dbReference>
<dbReference type="Pfam" id="PF03060">
    <property type="entry name" value="NMO"/>
    <property type="match status" value="1"/>
</dbReference>
<proteinExistence type="inferred from homology"/>
<keyword evidence="7" id="KW-1185">Reference proteome</keyword>
<evidence type="ECO:0000256" key="4">
    <source>
        <dbReference type="ARBA" id="ARBA00023002"/>
    </source>
</evidence>
<keyword evidence="3" id="KW-0288">FMN</keyword>
<name>A0A5A9W195_9GAMM</name>
<comment type="caution">
    <text evidence="6">The sequence shown here is derived from an EMBL/GenBank/DDBJ whole genome shotgun (WGS) entry which is preliminary data.</text>
</comment>
<dbReference type="InterPro" id="IPR004136">
    <property type="entry name" value="NMO"/>
</dbReference>
<comment type="similarity">
    <text evidence="1">Belongs to the nitronate monooxygenase family. NMO class I subfamily.</text>
</comment>
<dbReference type="PANTHER" id="PTHR42747">
    <property type="entry name" value="NITRONATE MONOOXYGENASE-RELATED"/>
    <property type="match status" value="1"/>
</dbReference>
<dbReference type="InterPro" id="IPR013785">
    <property type="entry name" value="Aldolase_TIM"/>
</dbReference>
<evidence type="ECO:0000256" key="1">
    <source>
        <dbReference type="ARBA" id="ARBA00009881"/>
    </source>
</evidence>
<dbReference type="PANTHER" id="PTHR42747:SF4">
    <property type="entry name" value="BLR1330 PROTEIN"/>
    <property type="match status" value="1"/>
</dbReference>
<gene>
    <name evidence="6" type="ORF">E1H14_11610</name>
</gene>
<evidence type="ECO:0000313" key="7">
    <source>
        <dbReference type="Proteomes" id="UP000325302"/>
    </source>
</evidence>
<protein>
    <submittedName>
        <fullName evidence="6">Nitronate monooxygenase</fullName>
    </submittedName>
</protein>
<keyword evidence="5 6" id="KW-0503">Monooxygenase</keyword>
<evidence type="ECO:0000256" key="2">
    <source>
        <dbReference type="ARBA" id="ARBA00022630"/>
    </source>
</evidence>
<dbReference type="OrthoDB" id="9778912at2"/>
<dbReference type="SUPFAM" id="SSF51412">
    <property type="entry name" value="Inosine monophosphate dehydrogenase (IMPDH)"/>
    <property type="match status" value="1"/>
</dbReference>
<keyword evidence="4" id="KW-0560">Oxidoreductase</keyword>
<accession>A0A5A9W195</accession>
<dbReference type="AlphaFoldDB" id="A0A5A9W195"/>
<dbReference type="CDD" id="cd04730">
    <property type="entry name" value="NPD_like"/>
    <property type="match status" value="1"/>
</dbReference>
<dbReference type="Gene3D" id="3.20.20.70">
    <property type="entry name" value="Aldolase class I"/>
    <property type="match status" value="1"/>
</dbReference>
<dbReference type="RefSeq" id="WP_149391641.1">
    <property type="nucleotide sequence ID" value="NZ_SMRS01000008.1"/>
</dbReference>
<evidence type="ECO:0000313" key="6">
    <source>
        <dbReference type="EMBL" id="KAA0873989.1"/>
    </source>
</evidence>